<dbReference type="Proteomes" id="UP000473699">
    <property type="component" value="Unassembled WGS sequence"/>
</dbReference>
<feature type="transmembrane region" description="Helical" evidence="1">
    <location>
        <begin position="6"/>
        <end position="24"/>
    </location>
</feature>
<dbReference type="PANTHER" id="PTHR30105:SF2">
    <property type="entry name" value="DIVERGENT POLYSACCHARIDE DEACETYLASE SUPERFAMILY"/>
    <property type="match status" value="1"/>
</dbReference>
<sequence length="323" mass="36162">MKNPFWVLAAVIPFAVVCVVTNMMHNGEKVRRREARKAEDMIVLPKENRLWRPWAFPSLEKTLSATTKPILGAASWLVRLRSTALPKEGHPSAASRPRLALVIDDFGYNYSMAERIAHLKLCATWAIIPGTPHSFKIAEYAAEQRQPFLLHVPMQAMGDPNGGRNYVIGIDVPEKKMAEYLASLRKDFPQAIGINNHRGSKATSDAPTMRRFMKALSVTGWGFLDSRTSGKTIAKKVALEYRIPVAQNKVFIDGTTDLSTMKAQFNAALRLARKHGNAVAICHAREKTLPFLVYLSTLDLKPVELVTVDEIWNSQQSVKEEKQ</sequence>
<dbReference type="GO" id="GO:0005975">
    <property type="term" value="P:carbohydrate metabolic process"/>
    <property type="evidence" value="ECO:0007669"/>
    <property type="project" value="InterPro"/>
</dbReference>
<name>A0A6L5YD65_9BACT</name>
<evidence type="ECO:0000313" key="3">
    <source>
        <dbReference type="Proteomes" id="UP000473699"/>
    </source>
</evidence>
<accession>A0A6L5YD65</accession>
<dbReference type="RefSeq" id="WP_154529172.1">
    <property type="nucleotide sequence ID" value="NZ_VUNH01000009.1"/>
</dbReference>
<evidence type="ECO:0000313" key="2">
    <source>
        <dbReference type="EMBL" id="MST56085.1"/>
    </source>
</evidence>
<keyword evidence="1" id="KW-0812">Transmembrane</keyword>
<comment type="caution">
    <text evidence="2">The sequence shown here is derived from an EMBL/GenBank/DDBJ whole genome shotgun (WGS) entry which is preliminary data.</text>
</comment>
<keyword evidence="1" id="KW-0472">Membrane</keyword>
<dbReference type="AlphaFoldDB" id="A0A6L5YD65"/>
<organism evidence="2 3">
    <name type="scientific">Pyramidobacter porci</name>
    <dbReference type="NCBI Taxonomy" id="2605789"/>
    <lineage>
        <taxon>Bacteria</taxon>
        <taxon>Thermotogati</taxon>
        <taxon>Synergistota</taxon>
        <taxon>Synergistia</taxon>
        <taxon>Synergistales</taxon>
        <taxon>Dethiosulfovibrionaceae</taxon>
        <taxon>Pyramidobacter</taxon>
    </lineage>
</organism>
<evidence type="ECO:0000256" key="1">
    <source>
        <dbReference type="SAM" id="Phobius"/>
    </source>
</evidence>
<proteinExistence type="predicted"/>
<gene>
    <name evidence="2" type="ORF">FYJ74_08580</name>
</gene>
<keyword evidence="1" id="KW-1133">Transmembrane helix</keyword>
<dbReference type="Gene3D" id="3.20.20.370">
    <property type="entry name" value="Glycoside hydrolase/deacetylase"/>
    <property type="match status" value="1"/>
</dbReference>
<dbReference type="SUPFAM" id="SSF88713">
    <property type="entry name" value="Glycoside hydrolase/deacetylase"/>
    <property type="match status" value="1"/>
</dbReference>
<dbReference type="EMBL" id="VUNH01000009">
    <property type="protein sequence ID" value="MST56085.1"/>
    <property type="molecule type" value="Genomic_DNA"/>
</dbReference>
<dbReference type="CDD" id="cd10936">
    <property type="entry name" value="CE4_DAC2"/>
    <property type="match status" value="1"/>
</dbReference>
<protein>
    <submittedName>
        <fullName evidence="2">Divergent polysaccharide deacetylase family protein</fullName>
    </submittedName>
</protein>
<dbReference type="InterPro" id="IPR011330">
    <property type="entry name" value="Glyco_hydro/deAcase_b/a-brl"/>
</dbReference>
<keyword evidence="3" id="KW-1185">Reference proteome</keyword>
<dbReference type="PANTHER" id="PTHR30105">
    <property type="entry name" value="UNCHARACTERIZED YIBQ-RELATED"/>
    <property type="match status" value="1"/>
</dbReference>
<dbReference type="Pfam" id="PF04748">
    <property type="entry name" value="Polysacc_deac_2"/>
    <property type="match status" value="1"/>
</dbReference>
<reference evidence="2 3" key="1">
    <citation type="submission" date="2019-08" db="EMBL/GenBank/DDBJ databases">
        <title>In-depth cultivation of the pig gut microbiome towards novel bacterial diversity and tailored functional studies.</title>
        <authorList>
            <person name="Wylensek D."/>
            <person name="Hitch T.C.A."/>
            <person name="Clavel T."/>
        </authorList>
    </citation>
    <scope>NUCLEOTIDE SEQUENCE [LARGE SCALE GENOMIC DNA]</scope>
    <source>
        <strain evidence="2 3">SM-530-WT-4B</strain>
    </source>
</reference>
<dbReference type="InterPro" id="IPR006837">
    <property type="entry name" value="Divergent_DAC"/>
</dbReference>